<sequence length="45" mass="5292">MQKDKAIFGGCKIDYIDILSKNFAKNNRTSTELAKVRFIFLLFRH</sequence>
<name>C9PPG5_9PAST</name>
<dbReference type="Proteomes" id="UP000005519">
    <property type="component" value="Unassembled WGS sequence"/>
</dbReference>
<dbReference type="EMBL" id="ACZR01000010">
    <property type="protein sequence ID" value="EEX50501.1"/>
    <property type="molecule type" value="Genomic_DNA"/>
</dbReference>
<proteinExistence type="predicted"/>
<dbReference type="HOGENOM" id="CLU_207246_0_0_6"/>
<organism evidence="1 2">
    <name type="scientific">Pasteurella dagmatis ATCC 43325</name>
    <dbReference type="NCBI Taxonomy" id="667128"/>
    <lineage>
        <taxon>Bacteria</taxon>
        <taxon>Pseudomonadati</taxon>
        <taxon>Pseudomonadota</taxon>
        <taxon>Gammaproteobacteria</taxon>
        <taxon>Pasteurellales</taxon>
        <taxon>Pasteurellaceae</taxon>
        <taxon>Pasteurella</taxon>
    </lineage>
</organism>
<keyword evidence="2" id="KW-1185">Reference proteome</keyword>
<protein>
    <submittedName>
        <fullName evidence="1">Uncharacterized protein</fullName>
    </submittedName>
</protein>
<evidence type="ECO:0000313" key="1">
    <source>
        <dbReference type="EMBL" id="EEX50501.1"/>
    </source>
</evidence>
<evidence type="ECO:0000313" key="2">
    <source>
        <dbReference type="Proteomes" id="UP000005519"/>
    </source>
</evidence>
<dbReference type="AlphaFoldDB" id="C9PPG5"/>
<gene>
    <name evidence="1" type="ORF">HMPREF0621_0889</name>
</gene>
<accession>C9PPG5</accession>
<comment type="caution">
    <text evidence="1">The sequence shown here is derived from an EMBL/GenBank/DDBJ whole genome shotgun (WGS) entry which is preliminary data.</text>
</comment>
<reference evidence="1 2" key="1">
    <citation type="submission" date="2009-10" db="EMBL/GenBank/DDBJ databases">
        <authorList>
            <person name="Muzny D."/>
            <person name="Qin X."/>
            <person name="Deng J."/>
            <person name="Jiang H."/>
            <person name="Liu Y."/>
            <person name="Qu J."/>
            <person name="Song X.-Z."/>
            <person name="Zhang L."/>
            <person name="Thornton R."/>
            <person name="Coyle M."/>
            <person name="Francisco L."/>
            <person name="Jackson L."/>
            <person name="Javaid M."/>
            <person name="Korchina V."/>
            <person name="Kovar C."/>
            <person name="Mata R."/>
            <person name="Mathew T."/>
            <person name="Ngo R."/>
            <person name="Nguyen L."/>
            <person name="Nguyen N."/>
            <person name="Okwuonu G."/>
            <person name="Ongeri F."/>
            <person name="Pham C."/>
            <person name="Simmons D."/>
            <person name="Wilczek-Boney K."/>
            <person name="Hale W."/>
            <person name="Jakkamsetti A."/>
            <person name="Pham P."/>
            <person name="Ruth R."/>
            <person name="San Lucas F."/>
            <person name="Warren J."/>
            <person name="Zhang J."/>
            <person name="Zhao Z."/>
            <person name="Zhou C."/>
            <person name="Zhu D."/>
            <person name="Lee S."/>
            <person name="Bess C."/>
            <person name="Blankenburg K."/>
            <person name="Forbes L."/>
            <person name="Fu Q."/>
            <person name="Gubbala S."/>
            <person name="Hirani K."/>
            <person name="Jayaseelan J.C."/>
            <person name="Lara F."/>
            <person name="Munidasa M."/>
            <person name="Palculict T."/>
            <person name="Patil S."/>
            <person name="Pu L.-L."/>
            <person name="Saada N."/>
            <person name="Tang L."/>
            <person name="Weissenberger G."/>
            <person name="Zhu Y."/>
            <person name="Hemphill L."/>
            <person name="Shang Y."/>
            <person name="Youmans B."/>
            <person name="Ayvaz T."/>
            <person name="Ross M."/>
            <person name="Santibanez J."/>
            <person name="Aqrawi P."/>
            <person name="Gross S."/>
            <person name="Joshi V."/>
            <person name="Fowler G."/>
            <person name="Nazareth L."/>
            <person name="Reid J."/>
            <person name="Worley K."/>
            <person name="Petrosino J."/>
            <person name="Highlander S."/>
            <person name="Gibbs R."/>
        </authorList>
    </citation>
    <scope>NUCLEOTIDE SEQUENCE [LARGE SCALE GENOMIC DNA]</scope>
    <source>
        <strain evidence="1 2">ATCC 43325</strain>
    </source>
</reference>